<feature type="region of interest" description="Disordered" evidence="3">
    <location>
        <begin position="256"/>
        <end position="284"/>
    </location>
</feature>
<keyword evidence="2" id="KW-0067">ATP-binding</keyword>
<dbReference type="PROSITE" id="PS50893">
    <property type="entry name" value="ABC_TRANSPORTER_2"/>
    <property type="match status" value="1"/>
</dbReference>
<evidence type="ECO:0000256" key="1">
    <source>
        <dbReference type="ARBA" id="ARBA00022741"/>
    </source>
</evidence>
<protein>
    <submittedName>
        <fullName evidence="5">CCR4-NOT regulatory complex component</fullName>
    </submittedName>
</protein>
<dbReference type="InterPro" id="IPR003439">
    <property type="entry name" value="ABC_transporter-like_ATP-bd"/>
</dbReference>
<dbReference type="Pfam" id="PF00005">
    <property type="entry name" value="ABC_tran"/>
    <property type="match status" value="1"/>
</dbReference>
<keyword evidence="6" id="KW-1185">Reference proteome</keyword>
<dbReference type="PANTHER" id="PTHR43158:SF2">
    <property type="entry name" value="SKFA PEPTIDE EXPORT ATP-BINDING PROTEIN SKFE"/>
    <property type="match status" value="1"/>
</dbReference>
<organism evidence="5 6">
    <name type="scientific">Heterodermia speciosa</name>
    <dbReference type="NCBI Taxonomy" id="116794"/>
    <lineage>
        <taxon>Eukaryota</taxon>
        <taxon>Fungi</taxon>
        <taxon>Dikarya</taxon>
        <taxon>Ascomycota</taxon>
        <taxon>Pezizomycotina</taxon>
        <taxon>Lecanoromycetes</taxon>
        <taxon>OSLEUM clade</taxon>
        <taxon>Lecanoromycetidae</taxon>
        <taxon>Caliciales</taxon>
        <taxon>Physciaceae</taxon>
        <taxon>Heterodermia</taxon>
    </lineage>
</organism>
<dbReference type="AlphaFoldDB" id="A0A8H3EU43"/>
<dbReference type="InterPro" id="IPR003593">
    <property type="entry name" value="AAA+_ATPase"/>
</dbReference>
<dbReference type="SMART" id="SM00382">
    <property type="entry name" value="AAA"/>
    <property type="match status" value="1"/>
</dbReference>
<evidence type="ECO:0000259" key="4">
    <source>
        <dbReference type="PROSITE" id="PS50893"/>
    </source>
</evidence>
<dbReference type="GO" id="GO:0005524">
    <property type="term" value="F:ATP binding"/>
    <property type="evidence" value="ECO:0007669"/>
    <property type="project" value="UniProtKB-KW"/>
</dbReference>
<comment type="caution">
    <text evidence="5">The sequence shown here is derived from an EMBL/GenBank/DDBJ whole genome shotgun (WGS) entry which is preliminary data.</text>
</comment>
<dbReference type="FunFam" id="3.40.50.300:FF:001332">
    <property type="entry name" value="Similar to ABC transporter"/>
    <property type="match status" value="1"/>
</dbReference>
<evidence type="ECO:0000256" key="2">
    <source>
        <dbReference type="ARBA" id="ARBA00022840"/>
    </source>
</evidence>
<dbReference type="Gene3D" id="3.40.50.300">
    <property type="entry name" value="P-loop containing nucleotide triphosphate hydrolases"/>
    <property type="match status" value="1"/>
</dbReference>
<evidence type="ECO:0000313" key="5">
    <source>
        <dbReference type="EMBL" id="CAF9911459.1"/>
    </source>
</evidence>
<evidence type="ECO:0000313" key="6">
    <source>
        <dbReference type="Proteomes" id="UP000664521"/>
    </source>
</evidence>
<name>A0A8H3EU43_9LECA</name>
<dbReference type="OrthoDB" id="6512918at2759"/>
<dbReference type="EMBL" id="CAJPDS010000010">
    <property type="protein sequence ID" value="CAF9911459.1"/>
    <property type="molecule type" value="Genomic_DNA"/>
</dbReference>
<dbReference type="GO" id="GO:0016887">
    <property type="term" value="F:ATP hydrolysis activity"/>
    <property type="evidence" value="ECO:0007669"/>
    <property type="project" value="InterPro"/>
</dbReference>
<reference evidence="5" key="1">
    <citation type="submission" date="2021-03" db="EMBL/GenBank/DDBJ databases">
        <authorList>
            <person name="Tagirdzhanova G."/>
        </authorList>
    </citation>
    <scope>NUCLEOTIDE SEQUENCE</scope>
</reference>
<dbReference type="SUPFAM" id="SSF52540">
    <property type="entry name" value="P-loop containing nucleoside triphosphate hydrolases"/>
    <property type="match status" value="1"/>
</dbReference>
<dbReference type="InterPro" id="IPR027417">
    <property type="entry name" value="P-loop_NTPase"/>
</dbReference>
<proteinExistence type="predicted"/>
<sequence length="284" mass="31285">MTSANGISPEESPPSITVTNLTYTFPDHSQGLEAVSLDLPAGSRTLLIGANGAGKTTLLRLLSGKRLAPARSILISNTDPFAQNLSGVTYLGLEWVLNPIVRTDICVPELLASVGGSYYPSRRDELVSILDIDLKWRMHTVSDGERRRVQLAMGLVRPWTVLLLDEITVDLDLLTRWRFLGWLKGESERRGATVVYATHILDNLAGWPSHLVHMHLGRVKEWGPVESFAIESVPKSGNSQLGELVLKWLRADLEERGPRHGAASEGKTYENLEGKGGYGNEKRV</sequence>
<gene>
    <name evidence="5" type="primary">CAF16</name>
    <name evidence="5" type="ORF">HETSPECPRED_000338</name>
</gene>
<feature type="domain" description="ABC transporter" evidence="4">
    <location>
        <begin position="16"/>
        <end position="241"/>
    </location>
</feature>
<dbReference type="PANTHER" id="PTHR43158">
    <property type="entry name" value="SKFA PEPTIDE EXPORT ATP-BINDING PROTEIN SKFE"/>
    <property type="match status" value="1"/>
</dbReference>
<keyword evidence="1" id="KW-0547">Nucleotide-binding</keyword>
<feature type="compositionally biased region" description="Gly residues" evidence="3">
    <location>
        <begin position="274"/>
        <end position="284"/>
    </location>
</feature>
<accession>A0A8H3EU43</accession>
<dbReference type="Proteomes" id="UP000664521">
    <property type="component" value="Unassembled WGS sequence"/>
</dbReference>
<evidence type="ECO:0000256" key="3">
    <source>
        <dbReference type="SAM" id="MobiDB-lite"/>
    </source>
</evidence>
<dbReference type="CDD" id="cd00267">
    <property type="entry name" value="ABC_ATPase"/>
    <property type="match status" value="1"/>
</dbReference>